<dbReference type="GO" id="GO:0016787">
    <property type="term" value="F:hydrolase activity"/>
    <property type="evidence" value="ECO:0007669"/>
    <property type="project" value="UniProtKB-KW"/>
</dbReference>
<dbReference type="EC" id="3.1.-.-" evidence="6"/>
<comment type="similarity">
    <text evidence="6">Belongs to the PINc/VapC protein family.</text>
</comment>
<dbReference type="PANTHER" id="PTHR35901">
    <property type="entry name" value="RIBONUCLEASE VAPC3"/>
    <property type="match status" value="1"/>
</dbReference>
<dbReference type="RefSeq" id="WP_016919230.1">
    <property type="nucleotide sequence ID" value="NZ_CP044332.1"/>
</dbReference>
<gene>
    <name evidence="6" type="primary">vapC</name>
    <name evidence="8" type="ORF">F7D14_20560</name>
</gene>
<evidence type="ECO:0000313" key="8">
    <source>
        <dbReference type="EMBL" id="QGM99975.1"/>
    </source>
</evidence>
<dbReference type="Proteomes" id="UP000422569">
    <property type="component" value="Plasmid unnamed1"/>
</dbReference>
<organism evidence="8 9">
    <name type="scientific">Methylocystis parvus</name>
    <dbReference type="NCBI Taxonomy" id="134"/>
    <lineage>
        <taxon>Bacteria</taxon>
        <taxon>Pseudomonadati</taxon>
        <taxon>Pseudomonadota</taxon>
        <taxon>Alphaproteobacteria</taxon>
        <taxon>Hyphomicrobiales</taxon>
        <taxon>Methylocystaceae</taxon>
        <taxon>Methylocystis</taxon>
    </lineage>
</organism>
<dbReference type="CDD" id="cd09873">
    <property type="entry name" value="PIN_Pae0151-like"/>
    <property type="match status" value="1"/>
</dbReference>
<accession>A0A6B8MC59</accession>
<keyword evidence="8" id="KW-0614">Plasmid</keyword>
<evidence type="ECO:0000256" key="6">
    <source>
        <dbReference type="HAMAP-Rule" id="MF_00265"/>
    </source>
</evidence>
<proteinExistence type="inferred from homology"/>
<dbReference type="SUPFAM" id="SSF88723">
    <property type="entry name" value="PIN domain-like"/>
    <property type="match status" value="1"/>
</dbReference>
<dbReference type="GO" id="GO:0004540">
    <property type="term" value="F:RNA nuclease activity"/>
    <property type="evidence" value="ECO:0007669"/>
    <property type="project" value="InterPro"/>
</dbReference>
<dbReference type="KEGG" id="mpar:F7D14_20560"/>
<keyword evidence="1 6" id="KW-1277">Toxin-antitoxin system</keyword>
<dbReference type="InterPro" id="IPR002716">
    <property type="entry name" value="PIN_dom"/>
</dbReference>
<feature type="binding site" evidence="6">
    <location>
        <position position="6"/>
    </location>
    <ligand>
        <name>Mg(2+)</name>
        <dbReference type="ChEBI" id="CHEBI:18420"/>
    </ligand>
</feature>
<keyword evidence="6" id="KW-0800">Toxin</keyword>
<evidence type="ECO:0000313" key="9">
    <source>
        <dbReference type="Proteomes" id="UP000422569"/>
    </source>
</evidence>
<protein>
    <recommendedName>
        <fullName evidence="6">Ribonuclease VapC</fullName>
        <shortName evidence="6">RNase VapC</shortName>
        <ecNumber evidence="6">3.1.-.-</ecNumber>
    </recommendedName>
    <alternativeName>
        <fullName evidence="6">Toxin VapC</fullName>
    </alternativeName>
</protein>
<dbReference type="Gene3D" id="3.40.50.1010">
    <property type="entry name" value="5'-nuclease"/>
    <property type="match status" value="1"/>
</dbReference>
<evidence type="ECO:0000256" key="5">
    <source>
        <dbReference type="ARBA" id="ARBA00022842"/>
    </source>
</evidence>
<evidence type="ECO:0000256" key="3">
    <source>
        <dbReference type="ARBA" id="ARBA00022723"/>
    </source>
</evidence>
<dbReference type="AlphaFoldDB" id="A0A6B8MC59"/>
<dbReference type="InterPro" id="IPR044153">
    <property type="entry name" value="PIN_Pae0151-like"/>
</dbReference>
<keyword evidence="9" id="KW-1185">Reference proteome</keyword>
<evidence type="ECO:0000256" key="4">
    <source>
        <dbReference type="ARBA" id="ARBA00022801"/>
    </source>
</evidence>
<dbReference type="EMBL" id="CP044332">
    <property type="protein sequence ID" value="QGM99975.1"/>
    <property type="molecule type" value="Genomic_DNA"/>
</dbReference>
<dbReference type="HAMAP" id="MF_00265">
    <property type="entry name" value="VapC_Nob1"/>
    <property type="match status" value="1"/>
</dbReference>
<dbReference type="GO" id="GO:0000287">
    <property type="term" value="F:magnesium ion binding"/>
    <property type="evidence" value="ECO:0007669"/>
    <property type="project" value="UniProtKB-UniRule"/>
</dbReference>
<dbReference type="PANTHER" id="PTHR35901:SF1">
    <property type="entry name" value="EXONUCLEASE VAPC9"/>
    <property type="match status" value="1"/>
</dbReference>
<reference evidence="8 9" key="1">
    <citation type="submission" date="2019-09" db="EMBL/GenBank/DDBJ databases">
        <title>Isolation and complete genome sequencing of Methylocystis species.</title>
        <authorList>
            <person name="Rumah B.L."/>
            <person name="Stead C.E."/>
            <person name="Stevens B.C."/>
            <person name="Minton N.P."/>
            <person name="Grosse-Honebrink A."/>
            <person name="Zhang Y."/>
        </authorList>
    </citation>
    <scope>NUCLEOTIDE SEQUENCE [LARGE SCALE GENOMIC DNA]</scope>
    <source>
        <strain evidence="8 9">BRCS2</strain>
        <plasmid evidence="8 9">unnamed1</plasmid>
    </source>
</reference>
<evidence type="ECO:0000259" key="7">
    <source>
        <dbReference type="Pfam" id="PF01850"/>
    </source>
</evidence>
<comment type="cofactor">
    <cofactor evidence="6">
        <name>Mg(2+)</name>
        <dbReference type="ChEBI" id="CHEBI:18420"/>
    </cofactor>
</comment>
<feature type="domain" description="PIN" evidence="7">
    <location>
        <begin position="3"/>
        <end position="124"/>
    </location>
</feature>
<comment type="function">
    <text evidence="6">Toxic component of a toxin-antitoxin (TA) system. An RNase.</text>
</comment>
<dbReference type="Pfam" id="PF01850">
    <property type="entry name" value="PIN"/>
    <property type="match status" value="1"/>
</dbReference>
<dbReference type="InterPro" id="IPR029060">
    <property type="entry name" value="PIN-like_dom_sf"/>
</dbReference>
<dbReference type="GO" id="GO:0090729">
    <property type="term" value="F:toxin activity"/>
    <property type="evidence" value="ECO:0007669"/>
    <property type="project" value="UniProtKB-KW"/>
</dbReference>
<keyword evidence="3 6" id="KW-0479">Metal-binding</keyword>
<evidence type="ECO:0000256" key="1">
    <source>
        <dbReference type="ARBA" id="ARBA00022649"/>
    </source>
</evidence>
<keyword evidence="2 6" id="KW-0540">Nuclease</keyword>
<evidence type="ECO:0000256" key="2">
    <source>
        <dbReference type="ARBA" id="ARBA00022722"/>
    </source>
</evidence>
<dbReference type="InterPro" id="IPR022907">
    <property type="entry name" value="VapC_family"/>
</dbReference>
<sequence length="138" mass="14862">MAYVLDASFAAAWFLPDEASDLADRLLGEILANPPVVPSLFRHELRNLFLVAERRNRVSSSEIDEALTMLATLPIAERGSAADYDVLRLARKHGLTAYDAAYLALAQSDGLPLATLDKKMLAAARGENIAVIGPPEAS</sequence>
<geneLocation type="plasmid" evidence="8">
    <name>unnamed1</name>
</geneLocation>
<keyword evidence="4 6" id="KW-0378">Hydrolase</keyword>
<feature type="binding site" evidence="6">
    <location>
        <position position="99"/>
    </location>
    <ligand>
        <name>Mg(2+)</name>
        <dbReference type="ChEBI" id="CHEBI:18420"/>
    </ligand>
</feature>
<dbReference type="InterPro" id="IPR051619">
    <property type="entry name" value="TypeII_TA_RNase_PINc/VapC"/>
</dbReference>
<keyword evidence="5 6" id="KW-0460">Magnesium</keyword>
<name>A0A6B8MC59_9HYPH</name>